<sequence>MEEIPRGYAHPPRLVALPPMSEMSSGPAAVKRHLTLTKSGIDRSAHLRISGDHLTKHWQSALIATVINGKFLTQANASGSNALVYRSAQEIESEARDGISVNGNQLPLTSGEKFFLGIDPTTNESFFAWCTSTQDRKALDDDARFRSLRDIGALLSDRDGGVAVHTMGLANWHHSHPFCAKCGARTRVEWGGAVRICTSCESQHHPRTDAAVIVLVRDESDRILLGHQPSWPEHRFSTFAGFVEPGESFEQCVAREVAEECGVVVHSINYLASQPWPFPASLMIAFEATTSAPDAAKADGEEIAEVQWFSRQSMLDAIAAGKLLLPPQISVSRRMIEYWYGENALVDLAASEGKLP</sequence>
<dbReference type="EC" id="3.6.1.22" evidence="4"/>
<organism evidence="11">
    <name type="scientific">freshwater metagenome</name>
    <dbReference type="NCBI Taxonomy" id="449393"/>
    <lineage>
        <taxon>unclassified sequences</taxon>
        <taxon>metagenomes</taxon>
        <taxon>ecological metagenomes</taxon>
    </lineage>
</organism>
<dbReference type="PANTHER" id="PTHR42904:SF6">
    <property type="entry name" value="NAD-CAPPED RNA HYDROLASE NUDT12"/>
    <property type="match status" value="1"/>
</dbReference>
<dbReference type="NCBIfam" id="NF001299">
    <property type="entry name" value="PRK00241.1"/>
    <property type="match status" value="1"/>
</dbReference>
<gene>
    <name evidence="11" type="ORF">UFOPK3774_00340</name>
</gene>
<dbReference type="PROSITE" id="PS00893">
    <property type="entry name" value="NUDIX_BOX"/>
    <property type="match status" value="1"/>
</dbReference>
<keyword evidence="8" id="KW-0520">NAD</keyword>
<dbReference type="SUPFAM" id="SSF55811">
    <property type="entry name" value="Nudix"/>
    <property type="match status" value="1"/>
</dbReference>
<evidence type="ECO:0000256" key="5">
    <source>
        <dbReference type="ARBA" id="ARBA00022723"/>
    </source>
</evidence>
<evidence type="ECO:0000256" key="8">
    <source>
        <dbReference type="ARBA" id="ARBA00023027"/>
    </source>
</evidence>
<comment type="catalytic activity">
    <reaction evidence="9">
        <text>a 5'-end NAD(+)-phospho-ribonucleoside in mRNA + H2O = a 5'-end phospho-adenosine-phospho-ribonucleoside in mRNA + beta-nicotinamide D-ribonucleotide + 2 H(+)</text>
        <dbReference type="Rhea" id="RHEA:60876"/>
        <dbReference type="Rhea" id="RHEA-COMP:15698"/>
        <dbReference type="Rhea" id="RHEA-COMP:15719"/>
        <dbReference type="ChEBI" id="CHEBI:14649"/>
        <dbReference type="ChEBI" id="CHEBI:15377"/>
        <dbReference type="ChEBI" id="CHEBI:15378"/>
        <dbReference type="ChEBI" id="CHEBI:144029"/>
        <dbReference type="ChEBI" id="CHEBI:144051"/>
    </reaction>
    <physiologicalReaction direction="left-to-right" evidence="9">
        <dbReference type="Rhea" id="RHEA:60877"/>
    </physiologicalReaction>
</comment>
<dbReference type="PANTHER" id="PTHR42904">
    <property type="entry name" value="NUDIX HYDROLASE, NUDC SUBFAMILY"/>
    <property type="match status" value="1"/>
</dbReference>
<dbReference type="InterPro" id="IPR049734">
    <property type="entry name" value="NudC-like_C"/>
</dbReference>
<dbReference type="Gene3D" id="3.90.79.10">
    <property type="entry name" value="Nucleoside Triphosphate Pyrophosphohydrolase"/>
    <property type="match status" value="1"/>
</dbReference>
<evidence type="ECO:0000256" key="9">
    <source>
        <dbReference type="ARBA" id="ARBA00023679"/>
    </source>
</evidence>
<feature type="domain" description="Nudix hydrolase" evidence="10">
    <location>
        <begin position="206"/>
        <end position="331"/>
    </location>
</feature>
<evidence type="ECO:0000256" key="4">
    <source>
        <dbReference type="ARBA" id="ARBA00012381"/>
    </source>
</evidence>
<dbReference type="AlphaFoldDB" id="A0A6J7IYW1"/>
<keyword evidence="7" id="KW-0460">Magnesium</keyword>
<comment type="cofactor">
    <cofactor evidence="2">
        <name>Zn(2+)</name>
        <dbReference type="ChEBI" id="CHEBI:29105"/>
    </cofactor>
</comment>
<accession>A0A6J7IYW1</accession>
<dbReference type="EMBL" id="CAFBNG010000041">
    <property type="protein sequence ID" value="CAB4935960.1"/>
    <property type="molecule type" value="Genomic_DNA"/>
</dbReference>
<comment type="cofactor">
    <cofactor evidence="1">
        <name>Mg(2+)</name>
        <dbReference type="ChEBI" id="CHEBI:18420"/>
    </cofactor>
</comment>
<dbReference type="Pfam" id="PF00293">
    <property type="entry name" value="NUDIX"/>
    <property type="match status" value="1"/>
</dbReference>
<evidence type="ECO:0000256" key="7">
    <source>
        <dbReference type="ARBA" id="ARBA00022842"/>
    </source>
</evidence>
<keyword evidence="6" id="KW-0378">Hydrolase</keyword>
<dbReference type="InterPro" id="IPR000086">
    <property type="entry name" value="NUDIX_hydrolase_dom"/>
</dbReference>
<name>A0A6J7IYW1_9ZZZZ</name>
<dbReference type="Gene3D" id="3.90.79.20">
    <property type="match status" value="1"/>
</dbReference>
<dbReference type="InterPro" id="IPR015376">
    <property type="entry name" value="Znr_NADH_PPase"/>
</dbReference>
<evidence type="ECO:0000256" key="2">
    <source>
        <dbReference type="ARBA" id="ARBA00001947"/>
    </source>
</evidence>
<evidence type="ECO:0000256" key="6">
    <source>
        <dbReference type="ARBA" id="ARBA00022801"/>
    </source>
</evidence>
<dbReference type="GO" id="GO:0046872">
    <property type="term" value="F:metal ion binding"/>
    <property type="evidence" value="ECO:0007669"/>
    <property type="project" value="UniProtKB-KW"/>
</dbReference>
<evidence type="ECO:0000256" key="3">
    <source>
        <dbReference type="ARBA" id="ARBA00009595"/>
    </source>
</evidence>
<dbReference type="InterPro" id="IPR015797">
    <property type="entry name" value="NUDIX_hydrolase-like_dom_sf"/>
</dbReference>
<evidence type="ECO:0000256" key="1">
    <source>
        <dbReference type="ARBA" id="ARBA00001946"/>
    </source>
</evidence>
<dbReference type="GO" id="GO:0006742">
    <property type="term" value="P:NADP+ catabolic process"/>
    <property type="evidence" value="ECO:0007669"/>
    <property type="project" value="TreeGrafter"/>
</dbReference>
<reference evidence="11" key="1">
    <citation type="submission" date="2020-05" db="EMBL/GenBank/DDBJ databases">
        <authorList>
            <person name="Chiriac C."/>
            <person name="Salcher M."/>
            <person name="Ghai R."/>
            <person name="Kavagutti S V."/>
        </authorList>
    </citation>
    <scope>NUCLEOTIDE SEQUENCE</scope>
</reference>
<keyword evidence="5" id="KW-0479">Metal-binding</keyword>
<dbReference type="InterPro" id="IPR020084">
    <property type="entry name" value="NUDIX_hydrolase_CS"/>
</dbReference>
<dbReference type="GO" id="GO:0005829">
    <property type="term" value="C:cytosol"/>
    <property type="evidence" value="ECO:0007669"/>
    <property type="project" value="TreeGrafter"/>
</dbReference>
<evidence type="ECO:0000259" key="10">
    <source>
        <dbReference type="PROSITE" id="PS51462"/>
    </source>
</evidence>
<dbReference type="PROSITE" id="PS51462">
    <property type="entry name" value="NUDIX"/>
    <property type="match status" value="1"/>
</dbReference>
<proteinExistence type="inferred from homology"/>
<dbReference type="GO" id="GO:0019677">
    <property type="term" value="P:NAD+ catabolic process"/>
    <property type="evidence" value="ECO:0007669"/>
    <property type="project" value="TreeGrafter"/>
</dbReference>
<dbReference type="GO" id="GO:0035529">
    <property type="term" value="F:NADH pyrophosphatase activity"/>
    <property type="evidence" value="ECO:0007669"/>
    <property type="project" value="TreeGrafter"/>
</dbReference>
<dbReference type="CDD" id="cd03429">
    <property type="entry name" value="NUDIX_NADH_pyrophosphatase_Nudt13"/>
    <property type="match status" value="1"/>
</dbReference>
<comment type="similarity">
    <text evidence="3">Belongs to the Nudix hydrolase family. NudC subfamily.</text>
</comment>
<evidence type="ECO:0000313" key="11">
    <source>
        <dbReference type="EMBL" id="CAB4935960.1"/>
    </source>
</evidence>
<dbReference type="Pfam" id="PF09297">
    <property type="entry name" value="Zn_ribbon_NUD"/>
    <property type="match status" value="1"/>
</dbReference>
<protein>
    <recommendedName>
        <fullName evidence="4">NAD(+) diphosphatase</fullName>
        <ecNumber evidence="4">3.6.1.22</ecNumber>
    </recommendedName>
</protein>
<dbReference type="InterPro" id="IPR050241">
    <property type="entry name" value="NAD-cap_RNA_hydrolase_NudC"/>
</dbReference>